<dbReference type="EMBL" id="KE346363">
    <property type="protein sequence ID" value="KJE92012.1"/>
    <property type="molecule type" value="Genomic_DNA"/>
</dbReference>
<accession>A0A0D2VNS3</accession>
<feature type="compositionally biased region" description="Low complexity" evidence="1">
    <location>
        <begin position="453"/>
        <end position="464"/>
    </location>
</feature>
<feature type="compositionally biased region" description="Gly residues" evidence="1">
    <location>
        <begin position="76"/>
        <end position="87"/>
    </location>
</feature>
<feature type="compositionally biased region" description="Polar residues" evidence="1">
    <location>
        <begin position="734"/>
        <end position="745"/>
    </location>
</feature>
<keyword evidence="3" id="KW-1185">Reference proteome</keyword>
<evidence type="ECO:0000256" key="1">
    <source>
        <dbReference type="SAM" id="MobiDB-lite"/>
    </source>
</evidence>
<organism evidence="2 3">
    <name type="scientific">Capsaspora owczarzaki (strain ATCC 30864)</name>
    <dbReference type="NCBI Taxonomy" id="595528"/>
    <lineage>
        <taxon>Eukaryota</taxon>
        <taxon>Filasterea</taxon>
        <taxon>Capsaspora</taxon>
    </lineage>
</organism>
<feature type="compositionally biased region" description="Basic and acidic residues" evidence="1">
    <location>
        <begin position="247"/>
        <end position="266"/>
    </location>
</feature>
<sequence length="846" mass="86183">MQEAAEANVERHGVPSPPPVVATNANNAATEDQPRPDAAAAAAAAALPPSEARSVPPSTLFSSFSVATRAVSGSSSGAGAGGGAGGGSHDKAAAGGAAGGRAMSPVSVSAAVPASAASSTHFTPAALKSMRFPPIVDILGYNRDTRKFLIRCEGWSNAQCIWVRRRNGPLKGQDAFVDSWRQRGSPSQLGVFPDLPPPPPRQALGTKRVQPRGAGAAGGKRIGSSSSSSSSSKPGMAYNSSGPASAHHGEQAHPGEHPADDFSDHGEFDDDDDDAVEDEDLMDDDAALVNTAEALGENKHHHHSAMELTGGVASSPSVAGSHPIIMTSRLISSGGGAKNENGTTSVAVSRHVAGPATRLDPRHAASHADQVTLSDEFYYYGEEDDLGSDDDIDDYDLDEQPDAGFRLDPDDPDWRRASMKRKKLMRRGGMGGRGGSWGAAATRTRHGGRPTNAGSISSAGASAATGPQDTPRGAASNVDSSESNEKAATTTPPSLPKLSISLKRSGARAVTAAGMNDPDSSLDPASSDVGDGSTGPVKSVAATTSRTSPSEAQSAAPASSSRTFKVAPTRSPTESASTVAAAKPPATGSPSTGGGAAAIPPGIAAIPTALPPGVAPFPGWPPYFPMPPPQSVGVPPPPAAAAAVAAAAGGATPGAVARPPFPMGYPPFPYPPFMPPMHSYTPEAMVPFITAIGQAIAGQRGAKRSAQESEADEQSEPAALLESPPRVIKKPRSAPSQAHVASQAPSPAHAGPLQELGFAAAVVHAFHAPTEATYVFIIPPEDLSKRIQHAVIAVNTLSAETDEDGQTVAEAEPTPTSSTDPQKPLAPTLPKDKVERQLFTYLSSPI</sequence>
<feature type="region of interest" description="Disordered" evidence="1">
    <location>
        <begin position="800"/>
        <end position="830"/>
    </location>
</feature>
<feature type="region of interest" description="Disordered" evidence="1">
    <location>
        <begin position="183"/>
        <end position="277"/>
    </location>
</feature>
<feature type="compositionally biased region" description="Basic and acidic residues" evidence="1">
    <location>
        <begin position="405"/>
        <end position="416"/>
    </location>
</feature>
<gene>
    <name evidence="2" type="ORF">CAOG_003049</name>
</gene>
<feature type="compositionally biased region" description="Polar residues" evidence="1">
    <location>
        <begin position="477"/>
        <end position="492"/>
    </location>
</feature>
<reference evidence="3" key="1">
    <citation type="submission" date="2011-02" db="EMBL/GenBank/DDBJ databases">
        <title>The Genome Sequence of Capsaspora owczarzaki ATCC 30864.</title>
        <authorList>
            <person name="Russ C."/>
            <person name="Cuomo C."/>
            <person name="Burger G."/>
            <person name="Gray M.W."/>
            <person name="Holland P.W.H."/>
            <person name="King N."/>
            <person name="Lang F.B.F."/>
            <person name="Roger A.J."/>
            <person name="Ruiz-Trillo I."/>
            <person name="Young S.K."/>
            <person name="Zeng Q."/>
            <person name="Gargeya S."/>
            <person name="Alvarado L."/>
            <person name="Berlin A."/>
            <person name="Chapman S.B."/>
            <person name="Chen Z."/>
            <person name="Freedman E."/>
            <person name="Gellesch M."/>
            <person name="Goldberg J."/>
            <person name="Griggs A."/>
            <person name="Gujja S."/>
            <person name="Heilman E."/>
            <person name="Heiman D."/>
            <person name="Howarth C."/>
            <person name="Mehta T."/>
            <person name="Neiman D."/>
            <person name="Pearson M."/>
            <person name="Roberts A."/>
            <person name="Saif S."/>
            <person name="Shea T."/>
            <person name="Shenoy N."/>
            <person name="Sisk P."/>
            <person name="Stolte C."/>
            <person name="Sykes S."/>
            <person name="White J."/>
            <person name="Yandava C."/>
            <person name="Haas B."/>
            <person name="Nusbaum C."/>
            <person name="Birren B."/>
        </authorList>
    </citation>
    <scope>NUCLEOTIDE SEQUENCE</scope>
    <source>
        <strain evidence="3">ATCC 30864</strain>
    </source>
</reference>
<feature type="compositionally biased region" description="Gly residues" evidence="1">
    <location>
        <begin position="428"/>
        <end position="437"/>
    </location>
</feature>
<feature type="compositionally biased region" description="Acidic residues" evidence="1">
    <location>
        <begin position="387"/>
        <end position="401"/>
    </location>
</feature>
<name>A0A0D2VNS3_CAPO3</name>
<evidence type="ECO:0000313" key="3">
    <source>
        <dbReference type="Proteomes" id="UP000008743"/>
    </source>
</evidence>
<feature type="compositionally biased region" description="Low complexity" evidence="1">
    <location>
        <begin position="548"/>
        <end position="561"/>
    </location>
</feature>
<feature type="region of interest" description="Disordered" evidence="1">
    <location>
        <begin position="699"/>
        <end position="748"/>
    </location>
</feature>
<feature type="compositionally biased region" description="Low complexity" evidence="1">
    <location>
        <begin position="21"/>
        <end position="30"/>
    </location>
</feature>
<feature type="compositionally biased region" description="Acidic residues" evidence="1">
    <location>
        <begin position="267"/>
        <end position="277"/>
    </location>
</feature>
<feature type="region of interest" description="Disordered" evidence="1">
    <location>
        <begin position="387"/>
        <end position="596"/>
    </location>
</feature>
<dbReference type="AlphaFoldDB" id="A0A0D2VNS3"/>
<evidence type="ECO:0000313" key="2">
    <source>
        <dbReference type="EMBL" id="KJE92012.1"/>
    </source>
</evidence>
<proteinExistence type="predicted"/>
<feature type="region of interest" description="Disordered" evidence="1">
    <location>
        <begin position="1"/>
        <end position="57"/>
    </location>
</feature>
<dbReference type="InParanoid" id="A0A0D2VNS3"/>
<protein>
    <submittedName>
        <fullName evidence="2">Uncharacterized protein</fullName>
    </submittedName>
</protein>
<dbReference type="Proteomes" id="UP000008743">
    <property type="component" value="Unassembled WGS sequence"/>
</dbReference>
<dbReference type="RefSeq" id="XP_004363888.2">
    <property type="nucleotide sequence ID" value="XM_004363831.2"/>
</dbReference>
<feature type="region of interest" description="Disordered" evidence="1">
    <location>
        <begin position="72"/>
        <end position="102"/>
    </location>
</feature>
<feature type="compositionally biased region" description="Low complexity" evidence="1">
    <location>
        <begin position="517"/>
        <end position="528"/>
    </location>
</feature>
<feature type="compositionally biased region" description="Basic residues" evidence="1">
    <location>
        <begin position="417"/>
        <end position="426"/>
    </location>
</feature>